<accession>F4WPQ2</accession>
<gene>
    <name evidence="1" type="ORF">G5I_07778</name>
</gene>
<dbReference type="InParanoid" id="F4WPQ2"/>
<dbReference type="AlphaFoldDB" id="F4WPQ2"/>
<protein>
    <submittedName>
        <fullName evidence="1">Uncharacterized protein</fullName>
    </submittedName>
</protein>
<dbReference type="EMBL" id="GL888254">
    <property type="protein sequence ID" value="EGI63816.1"/>
    <property type="molecule type" value="Genomic_DNA"/>
</dbReference>
<proteinExistence type="predicted"/>
<reference evidence="1" key="1">
    <citation type="submission" date="2011-02" db="EMBL/GenBank/DDBJ databases">
        <title>The genome of the leaf-cutting ant Acromyrmex echinatior suggests key adaptations to social evolution and fungus farming.</title>
        <authorList>
            <person name="Nygaard S."/>
            <person name="Zhang G."/>
        </authorList>
    </citation>
    <scope>NUCLEOTIDE SEQUENCE</scope>
</reference>
<name>F4WPQ2_ACREC</name>
<organism evidence="2">
    <name type="scientific">Acromyrmex echinatior</name>
    <name type="common">Panamanian leafcutter ant</name>
    <name type="synonym">Acromyrmex octospinosus echinatior</name>
    <dbReference type="NCBI Taxonomy" id="103372"/>
    <lineage>
        <taxon>Eukaryota</taxon>
        <taxon>Metazoa</taxon>
        <taxon>Ecdysozoa</taxon>
        <taxon>Arthropoda</taxon>
        <taxon>Hexapoda</taxon>
        <taxon>Insecta</taxon>
        <taxon>Pterygota</taxon>
        <taxon>Neoptera</taxon>
        <taxon>Endopterygota</taxon>
        <taxon>Hymenoptera</taxon>
        <taxon>Apocrita</taxon>
        <taxon>Aculeata</taxon>
        <taxon>Formicoidea</taxon>
        <taxon>Formicidae</taxon>
        <taxon>Myrmicinae</taxon>
        <taxon>Acromyrmex</taxon>
    </lineage>
</organism>
<dbReference type="Proteomes" id="UP000007755">
    <property type="component" value="Unassembled WGS sequence"/>
</dbReference>
<evidence type="ECO:0000313" key="1">
    <source>
        <dbReference type="EMBL" id="EGI63816.1"/>
    </source>
</evidence>
<keyword evidence="2" id="KW-1185">Reference proteome</keyword>
<evidence type="ECO:0000313" key="2">
    <source>
        <dbReference type="Proteomes" id="UP000007755"/>
    </source>
</evidence>
<sequence>MIFEEPIPKDISNELIAQNLNGDTNVDLKVCQKQYGKLLTRLSQMQLALMLDYYAALTDVTEESFNRALNTCVRFILNIRRDEHITPFYHGLRWLKRHQNPAETLGLPEISLFSLYAELSFTNTLLNIRKSPYAEFILGARKLFQEMKVGNGHQQFKSVQCGVIITIKAIELSTKGVVHSCCIDDDGKSELIEHILELQNELSKQKYDREKTRKDRSSDCKKFTRYTHNRDINRAVWRQGCVAQWQNESLSTRRSPGDPDDLWKKILDVAGKCHGDQPNVLSGGLIRDLSNNSYGLDLSIRG</sequence>